<evidence type="ECO:0000313" key="2">
    <source>
        <dbReference type="Proteomes" id="UP001060215"/>
    </source>
</evidence>
<gene>
    <name evidence="1" type="ORF">LOK49_LG03G01458</name>
</gene>
<evidence type="ECO:0000313" key="1">
    <source>
        <dbReference type="EMBL" id="KAI8024526.1"/>
    </source>
</evidence>
<name>A0ACC0IGQ0_9ERIC</name>
<organism evidence="1 2">
    <name type="scientific">Camellia lanceoleosa</name>
    <dbReference type="NCBI Taxonomy" id="1840588"/>
    <lineage>
        <taxon>Eukaryota</taxon>
        <taxon>Viridiplantae</taxon>
        <taxon>Streptophyta</taxon>
        <taxon>Embryophyta</taxon>
        <taxon>Tracheophyta</taxon>
        <taxon>Spermatophyta</taxon>
        <taxon>Magnoliopsida</taxon>
        <taxon>eudicotyledons</taxon>
        <taxon>Gunneridae</taxon>
        <taxon>Pentapetalae</taxon>
        <taxon>asterids</taxon>
        <taxon>Ericales</taxon>
        <taxon>Theaceae</taxon>
        <taxon>Camellia</taxon>
    </lineage>
</organism>
<reference evidence="1 2" key="1">
    <citation type="journal article" date="2022" name="Plant J.">
        <title>Chromosome-level genome of Camellia lanceoleosa provides a valuable resource for understanding genome evolution and self-incompatibility.</title>
        <authorList>
            <person name="Gong W."/>
            <person name="Xiao S."/>
            <person name="Wang L."/>
            <person name="Liao Z."/>
            <person name="Chang Y."/>
            <person name="Mo W."/>
            <person name="Hu G."/>
            <person name="Li W."/>
            <person name="Zhao G."/>
            <person name="Zhu H."/>
            <person name="Hu X."/>
            <person name="Ji K."/>
            <person name="Xiang X."/>
            <person name="Song Q."/>
            <person name="Yuan D."/>
            <person name="Jin S."/>
            <person name="Zhang L."/>
        </authorList>
    </citation>
    <scope>NUCLEOTIDE SEQUENCE [LARGE SCALE GENOMIC DNA]</scope>
    <source>
        <strain evidence="1">SQ_2022a</strain>
    </source>
</reference>
<dbReference type="Proteomes" id="UP001060215">
    <property type="component" value="Chromosome 6"/>
</dbReference>
<protein>
    <submittedName>
        <fullName evidence="1">Uncharacterized protein</fullName>
    </submittedName>
</protein>
<proteinExistence type="predicted"/>
<keyword evidence="2" id="KW-1185">Reference proteome</keyword>
<dbReference type="EMBL" id="CM045763">
    <property type="protein sequence ID" value="KAI8024526.1"/>
    <property type="molecule type" value="Genomic_DNA"/>
</dbReference>
<comment type="caution">
    <text evidence="1">The sequence shown here is derived from an EMBL/GenBank/DDBJ whole genome shotgun (WGS) entry which is preliminary data.</text>
</comment>
<accession>A0ACC0IGQ0</accession>
<sequence>MSLVSKAIVSWCKNHPNGNKDGEYDYASASTRMEGDGSNEDNDGDYDCAPAASWESGDDDDDNEHYCCEDDRFSECCISGVNPSKW</sequence>